<feature type="compositionally biased region" description="Low complexity" evidence="1">
    <location>
        <begin position="183"/>
        <end position="211"/>
    </location>
</feature>
<name>A0ABU0EK40_9CELL</name>
<reference evidence="4 5" key="1">
    <citation type="submission" date="2023-07" db="EMBL/GenBank/DDBJ databases">
        <title>Sorghum-associated microbial communities from plants grown in Nebraska, USA.</title>
        <authorList>
            <person name="Schachtman D."/>
        </authorList>
    </citation>
    <scope>NUCLEOTIDE SEQUENCE [LARGE SCALE GENOMIC DNA]</scope>
    <source>
        <strain evidence="4 5">BE332</strain>
    </source>
</reference>
<feature type="chain" id="PRO_5047453848" description="Gram-positive cocci surface proteins LPxTG domain-containing protein" evidence="3">
    <location>
        <begin position="29"/>
        <end position="255"/>
    </location>
</feature>
<organism evidence="4 5">
    <name type="scientific">Cellulomonas humilata</name>
    <dbReference type="NCBI Taxonomy" id="144055"/>
    <lineage>
        <taxon>Bacteria</taxon>
        <taxon>Bacillati</taxon>
        <taxon>Actinomycetota</taxon>
        <taxon>Actinomycetes</taxon>
        <taxon>Micrococcales</taxon>
        <taxon>Cellulomonadaceae</taxon>
        <taxon>Cellulomonas</taxon>
    </lineage>
</organism>
<evidence type="ECO:0000313" key="5">
    <source>
        <dbReference type="Proteomes" id="UP001239626"/>
    </source>
</evidence>
<accession>A0ABU0EK40</accession>
<evidence type="ECO:0000256" key="1">
    <source>
        <dbReference type="SAM" id="MobiDB-lite"/>
    </source>
</evidence>
<dbReference type="EMBL" id="JAUSVB010000006">
    <property type="protein sequence ID" value="MDQ0375411.1"/>
    <property type="molecule type" value="Genomic_DNA"/>
</dbReference>
<evidence type="ECO:0008006" key="6">
    <source>
        <dbReference type="Google" id="ProtNLM"/>
    </source>
</evidence>
<keyword evidence="3" id="KW-0732">Signal</keyword>
<keyword evidence="5" id="KW-1185">Reference proteome</keyword>
<evidence type="ECO:0000256" key="3">
    <source>
        <dbReference type="SAM" id="SignalP"/>
    </source>
</evidence>
<keyword evidence="2" id="KW-1133">Transmembrane helix</keyword>
<feature type="signal peptide" evidence="3">
    <location>
        <begin position="1"/>
        <end position="28"/>
    </location>
</feature>
<dbReference type="RefSeq" id="WP_307494211.1">
    <property type="nucleotide sequence ID" value="NZ_JAUSVB010000006.1"/>
</dbReference>
<feature type="transmembrane region" description="Helical" evidence="2">
    <location>
        <begin position="226"/>
        <end position="247"/>
    </location>
</feature>
<proteinExistence type="predicted"/>
<feature type="region of interest" description="Disordered" evidence="1">
    <location>
        <begin position="181"/>
        <end position="216"/>
    </location>
</feature>
<sequence length="255" mass="25968">MSWWGRACASGVLAAALVALPVGGSAFADDELDTQWDGQTIVLAWDGSEYTTQTTSFAGVPVTVPGDRASRAIVARNDGPTAATLHAWVADVEVEQAAGSTSTFIDDVSITWSTASGASAGSLRRLAATDRTSVAEVVLQPGQSTRLVVGYEFDADATSGNRSQDGPVSASFDVTLRLTEGEPGVTQSPTPTSSTGPTPGTSGTTASRPPSAGAGSNFLARTGADVLQMGGVIALAIGGGTVLLLVARRRRREQA</sequence>
<gene>
    <name evidence="4" type="ORF">J2X26_003749</name>
</gene>
<evidence type="ECO:0000313" key="4">
    <source>
        <dbReference type="EMBL" id="MDQ0375411.1"/>
    </source>
</evidence>
<keyword evidence="2" id="KW-0472">Membrane</keyword>
<comment type="caution">
    <text evidence="4">The sequence shown here is derived from an EMBL/GenBank/DDBJ whole genome shotgun (WGS) entry which is preliminary data.</text>
</comment>
<dbReference type="Proteomes" id="UP001239626">
    <property type="component" value="Unassembled WGS sequence"/>
</dbReference>
<protein>
    <recommendedName>
        <fullName evidence="6">Gram-positive cocci surface proteins LPxTG domain-containing protein</fullName>
    </recommendedName>
</protein>
<keyword evidence="2" id="KW-0812">Transmembrane</keyword>
<evidence type="ECO:0000256" key="2">
    <source>
        <dbReference type="SAM" id="Phobius"/>
    </source>
</evidence>